<evidence type="ECO:0000256" key="5">
    <source>
        <dbReference type="ARBA" id="ARBA00023136"/>
    </source>
</evidence>
<keyword evidence="9" id="KW-1185">Reference proteome</keyword>
<keyword evidence="4 6" id="KW-1133">Transmembrane helix</keyword>
<protein>
    <submittedName>
        <fullName evidence="8">DMT family transporter</fullName>
    </submittedName>
</protein>
<evidence type="ECO:0000259" key="7">
    <source>
        <dbReference type="Pfam" id="PF00892"/>
    </source>
</evidence>
<evidence type="ECO:0000313" key="9">
    <source>
        <dbReference type="Proteomes" id="UP000324924"/>
    </source>
</evidence>
<feature type="transmembrane region" description="Helical" evidence="6">
    <location>
        <begin position="181"/>
        <end position="199"/>
    </location>
</feature>
<comment type="similarity">
    <text evidence="2">Belongs to the drug/metabolite transporter (DMT) superfamily. 10 TMS drug/metabolite exporter (DME) (TC 2.A.7.3) family.</text>
</comment>
<keyword evidence="5 6" id="KW-0472">Membrane</keyword>
<gene>
    <name evidence="8" type="ORF">FZC36_02385</name>
</gene>
<dbReference type="InterPro" id="IPR037185">
    <property type="entry name" value="EmrE-like"/>
</dbReference>
<proteinExistence type="inferred from homology"/>
<feature type="transmembrane region" description="Helical" evidence="6">
    <location>
        <begin position="12"/>
        <end position="29"/>
    </location>
</feature>
<organism evidence="8 9">
    <name type="scientific">Candidatus Nesciobacter abundans</name>
    <dbReference type="NCBI Taxonomy" id="2601668"/>
    <lineage>
        <taxon>Bacteria</taxon>
        <taxon>Pseudomonadati</taxon>
        <taxon>Pseudomonadota</taxon>
        <taxon>Alphaproteobacteria</taxon>
        <taxon>Holosporales</taxon>
        <taxon>Holosporaceae</taxon>
        <taxon>Candidatus Nesciobacter</taxon>
    </lineage>
</organism>
<dbReference type="AlphaFoldDB" id="A0A5C0UHP7"/>
<feature type="transmembrane region" description="Helical" evidence="6">
    <location>
        <begin position="41"/>
        <end position="59"/>
    </location>
</feature>
<feature type="transmembrane region" description="Helical" evidence="6">
    <location>
        <begin position="149"/>
        <end position="169"/>
    </location>
</feature>
<dbReference type="PANTHER" id="PTHR22911:SF6">
    <property type="entry name" value="SOLUTE CARRIER FAMILY 35 MEMBER G1"/>
    <property type="match status" value="1"/>
</dbReference>
<feature type="transmembrane region" description="Helical" evidence="6">
    <location>
        <begin position="71"/>
        <end position="87"/>
    </location>
</feature>
<dbReference type="Proteomes" id="UP000324924">
    <property type="component" value="Chromosome"/>
</dbReference>
<dbReference type="PANTHER" id="PTHR22911">
    <property type="entry name" value="ACYL-MALONYL CONDENSING ENZYME-RELATED"/>
    <property type="match status" value="1"/>
</dbReference>
<evidence type="ECO:0000256" key="2">
    <source>
        <dbReference type="ARBA" id="ARBA00009853"/>
    </source>
</evidence>
<dbReference type="KEGG" id="nabu:FZC36_02385"/>
<feature type="domain" description="EamA" evidence="7">
    <location>
        <begin position="16"/>
        <end position="140"/>
    </location>
</feature>
<keyword evidence="3 6" id="KW-0812">Transmembrane</keyword>
<evidence type="ECO:0000256" key="4">
    <source>
        <dbReference type="ARBA" id="ARBA00022989"/>
    </source>
</evidence>
<feature type="transmembrane region" description="Helical" evidence="6">
    <location>
        <begin position="126"/>
        <end position="143"/>
    </location>
</feature>
<feature type="domain" description="EamA" evidence="7">
    <location>
        <begin position="153"/>
        <end position="289"/>
    </location>
</feature>
<evidence type="ECO:0000256" key="3">
    <source>
        <dbReference type="ARBA" id="ARBA00022692"/>
    </source>
</evidence>
<dbReference type="OrthoDB" id="9806889at2"/>
<feature type="transmembrane region" description="Helical" evidence="6">
    <location>
        <begin position="219"/>
        <end position="238"/>
    </location>
</feature>
<reference evidence="8 9" key="1">
    <citation type="submission" date="2019-08" db="EMBL/GenBank/DDBJ databases">
        <title>Highly reduced genomes of protist endosymbionts show evolutionary convergence.</title>
        <authorList>
            <person name="George E."/>
            <person name="Husnik F."/>
            <person name="Tashyreva D."/>
            <person name="Prokopchuk G."/>
            <person name="Horak A."/>
            <person name="Kwong W.K."/>
            <person name="Lukes J."/>
            <person name="Keeling P.J."/>
        </authorList>
    </citation>
    <scope>NUCLEOTIDE SEQUENCE [LARGE SCALE GENOMIC DNA]</scope>
    <source>
        <strain evidence="8">1604HC</strain>
    </source>
</reference>
<dbReference type="Pfam" id="PF00892">
    <property type="entry name" value="EamA"/>
    <property type="match status" value="2"/>
</dbReference>
<comment type="subcellular location">
    <subcellularLocation>
        <location evidence="1">Membrane</location>
        <topology evidence="1">Multi-pass membrane protein</topology>
    </subcellularLocation>
</comment>
<sequence length="290" mass="33537">MYEKIKSRIKLLSYPLMSVVASSLLFSIMKTISRDKIPTEQFMLIRLLISSLFFIPMFLKVKSIKTKINKLHFLRAIVLFSSMIMTYEGYRNIPFVTSSALGMTEPIFIFIFSWAFFRNKISYQKVLGILFGYIGVLVTLYPFDLSINTFYSVILLLANVLSAISMILMKKSHNKDAPEVVLFYSYFYLTMFSIIWNLHGLFFRDDFILMDFVYLYENIWRVVSVCSLAAVNTYAIIWSIKKLDPISYSSVQYLKVVFSVIIGWVFLGESLVLNQILGSLIIAISASIMY</sequence>
<accession>A0A5C0UHP7</accession>
<dbReference type="InterPro" id="IPR000620">
    <property type="entry name" value="EamA_dom"/>
</dbReference>
<dbReference type="RefSeq" id="WP_148972380.1">
    <property type="nucleotide sequence ID" value="NZ_CP043314.1"/>
</dbReference>
<evidence type="ECO:0000256" key="6">
    <source>
        <dbReference type="SAM" id="Phobius"/>
    </source>
</evidence>
<dbReference type="GO" id="GO:0016020">
    <property type="term" value="C:membrane"/>
    <property type="evidence" value="ECO:0007669"/>
    <property type="project" value="UniProtKB-SubCell"/>
</dbReference>
<dbReference type="EMBL" id="CP043314">
    <property type="protein sequence ID" value="QEK39257.1"/>
    <property type="molecule type" value="Genomic_DNA"/>
</dbReference>
<dbReference type="SUPFAM" id="SSF103481">
    <property type="entry name" value="Multidrug resistance efflux transporter EmrE"/>
    <property type="match status" value="2"/>
</dbReference>
<evidence type="ECO:0000256" key="1">
    <source>
        <dbReference type="ARBA" id="ARBA00004141"/>
    </source>
</evidence>
<name>A0A5C0UHP7_9PROT</name>
<feature type="transmembrane region" description="Helical" evidence="6">
    <location>
        <begin position="93"/>
        <end position="117"/>
    </location>
</feature>
<evidence type="ECO:0000313" key="8">
    <source>
        <dbReference type="EMBL" id="QEK39257.1"/>
    </source>
</evidence>